<reference evidence="3" key="2">
    <citation type="submission" date="2019-07" db="EMBL/GenBank/DDBJ databases">
        <authorList>
            <person name="Yang Y."/>
            <person name="Bocs S."/>
            <person name="Baudouin L."/>
        </authorList>
    </citation>
    <scope>NUCLEOTIDE SEQUENCE</scope>
    <source>
        <tissue evidence="3">Spear leaf of Hainan Tall coconut</tissue>
    </source>
</reference>
<dbReference type="InterPro" id="IPR002885">
    <property type="entry name" value="PPR_rpt"/>
</dbReference>
<dbReference type="GO" id="GO:0007005">
    <property type="term" value="P:mitochondrion organization"/>
    <property type="evidence" value="ECO:0007669"/>
    <property type="project" value="TreeGrafter"/>
</dbReference>
<name>A0A8K0N7I3_COCNU</name>
<reference evidence="3" key="1">
    <citation type="journal article" date="2017" name="Gigascience">
        <title>The genome draft of coconut (Cocos nucifera).</title>
        <authorList>
            <person name="Xiao Y."/>
            <person name="Xu P."/>
            <person name="Fan H."/>
            <person name="Baudouin L."/>
            <person name="Xia W."/>
            <person name="Bocs S."/>
            <person name="Xu J."/>
            <person name="Li Q."/>
            <person name="Guo A."/>
            <person name="Zhou L."/>
            <person name="Li J."/>
            <person name="Wu Y."/>
            <person name="Ma Z."/>
            <person name="Armero A."/>
            <person name="Issali A.E."/>
            <person name="Liu N."/>
            <person name="Peng M."/>
            <person name="Yang Y."/>
        </authorList>
    </citation>
    <scope>NUCLEOTIDE SEQUENCE</scope>
    <source>
        <tissue evidence="3">Spear leaf of Hainan Tall coconut</tissue>
    </source>
</reference>
<feature type="compositionally biased region" description="Basic residues" evidence="2">
    <location>
        <begin position="7"/>
        <end position="20"/>
    </location>
</feature>
<proteinExistence type="predicted"/>
<dbReference type="Gene3D" id="1.25.40.10">
    <property type="entry name" value="Tetratricopeptide repeat domain"/>
    <property type="match status" value="1"/>
</dbReference>
<protein>
    <recommendedName>
        <fullName evidence="5">Pentatricopeptide repeat-containing protein</fullName>
    </recommendedName>
</protein>
<dbReference type="AlphaFoldDB" id="A0A8K0N7I3"/>
<dbReference type="EMBL" id="CM017881">
    <property type="protein sequence ID" value="KAG1362095.1"/>
    <property type="molecule type" value="Genomic_DNA"/>
</dbReference>
<dbReference type="OrthoDB" id="185373at2759"/>
<dbReference type="PANTHER" id="PTHR47934:SF6">
    <property type="entry name" value="MITOCHONDRIAL GROUP I INTRON SPLICING FACTOR CCM1-RELATED"/>
    <property type="match status" value="1"/>
</dbReference>
<evidence type="ECO:0000313" key="3">
    <source>
        <dbReference type="EMBL" id="KAG1362095.1"/>
    </source>
</evidence>
<evidence type="ECO:0000256" key="2">
    <source>
        <dbReference type="SAM" id="MobiDB-lite"/>
    </source>
</evidence>
<dbReference type="GO" id="GO:0005739">
    <property type="term" value="C:mitochondrion"/>
    <property type="evidence" value="ECO:0007669"/>
    <property type="project" value="TreeGrafter"/>
</dbReference>
<accession>A0A8K0N7I3</accession>
<gene>
    <name evidence="3" type="ORF">COCNU_10G003140</name>
</gene>
<evidence type="ECO:0008006" key="5">
    <source>
        <dbReference type="Google" id="ProtNLM"/>
    </source>
</evidence>
<dbReference type="PANTHER" id="PTHR47934">
    <property type="entry name" value="PENTATRICOPEPTIDE REPEAT-CONTAINING PROTEIN PET309, MITOCHONDRIAL"/>
    <property type="match status" value="1"/>
</dbReference>
<sequence length="408" mass="44824">MLSAALRRAHHRSVNPRRHPPPPPPSLPLSVSSPTRQDPTFPIPPQLSTAPAADAAEGFDHIDQFLPPRALPPPPLRPSLRREALLALAHAIKTKSGCLPALQDLAFGFSSGPLAGVLRSFPHPRPALAFFVRSLPDLSAATVRSCCAAAHLLAADSSLELLAQDILASLLHRIGPHRGAELLLWTDHHRSLRSYYAVLHLFLRAFLDAGMAPEALEVVRRMRGQGKRPRRSALDILQRLLFKRGDSESAWKLFKDMIGKGPRPTSRTFNAMILGSCRKGAVAVGKALLRAVLSFSSDLTLIQKYGNSPNSVAGEPWSNSRSSKKLNTIVYHIQMVDEFVNVELNHETVSPDPRVSVHFLGGVSPLSTCLYMKNMKKRKVMQKSFCKISAIKDSISRASTVHLLYLSF</sequence>
<comment type="caution">
    <text evidence="3">The sequence shown here is derived from an EMBL/GenBank/DDBJ whole genome shotgun (WGS) entry which is preliminary data.</text>
</comment>
<dbReference type="GO" id="GO:0003729">
    <property type="term" value="F:mRNA binding"/>
    <property type="evidence" value="ECO:0007669"/>
    <property type="project" value="TreeGrafter"/>
</dbReference>
<dbReference type="Proteomes" id="UP000797356">
    <property type="component" value="Chromosome 10"/>
</dbReference>
<feature type="region of interest" description="Disordered" evidence="2">
    <location>
        <begin position="1"/>
        <end position="50"/>
    </location>
</feature>
<dbReference type="InterPro" id="IPR051114">
    <property type="entry name" value="Mito_RNA_Proc_CCM1"/>
</dbReference>
<evidence type="ECO:0000256" key="1">
    <source>
        <dbReference type="ARBA" id="ARBA00022737"/>
    </source>
</evidence>
<dbReference type="Pfam" id="PF13041">
    <property type="entry name" value="PPR_2"/>
    <property type="match status" value="1"/>
</dbReference>
<dbReference type="InterPro" id="IPR011990">
    <property type="entry name" value="TPR-like_helical_dom_sf"/>
</dbReference>
<evidence type="ECO:0000313" key="4">
    <source>
        <dbReference type="Proteomes" id="UP000797356"/>
    </source>
</evidence>
<keyword evidence="4" id="KW-1185">Reference proteome</keyword>
<organism evidence="3 4">
    <name type="scientific">Cocos nucifera</name>
    <name type="common">Coconut palm</name>
    <dbReference type="NCBI Taxonomy" id="13894"/>
    <lineage>
        <taxon>Eukaryota</taxon>
        <taxon>Viridiplantae</taxon>
        <taxon>Streptophyta</taxon>
        <taxon>Embryophyta</taxon>
        <taxon>Tracheophyta</taxon>
        <taxon>Spermatophyta</taxon>
        <taxon>Magnoliopsida</taxon>
        <taxon>Liliopsida</taxon>
        <taxon>Arecaceae</taxon>
        <taxon>Arecoideae</taxon>
        <taxon>Cocoseae</taxon>
        <taxon>Attaleinae</taxon>
        <taxon>Cocos</taxon>
    </lineage>
</organism>
<keyword evidence="1" id="KW-0677">Repeat</keyword>
<dbReference type="GO" id="GO:0006396">
    <property type="term" value="P:RNA processing"/>
    <property type="evidence" value="ECO:0007669"/>
    <property type="project" value="TreeGrafter"/>
</dbReference>